<dbReference type="Proteomes" id="UP000682733">
    <property type="component" value="Unassembled WGS sequence"/>
</dbReference>
<accession>A0A8S2FCX4</accession>
<protein>
    <submittedName>
        <fullName evidence="2">Uncharacterized protein</fullName>
    </submittedName>
</protein>
<evidence type="ECO:0000313" key="3">
    <source>
        <dbReference type="EMBL" id="CAF4227989.1"/>
    </source>
</evidence>
<dbReference type="EMBL" id="CAJNOK010028053">
    <property type="protein sequence ID" value="CAF1429663.1"/>
    <property type="molecule type" value="Genomic_DNA"/>
</dbReference>
<reference evidence="2" key="1">
    <citation type="submission" date="2021-02" db="EMBL/GenBank/DDBJ databases">
        <authorList>
            <person name="Nowell W R."/>
        </authorList>
    </citation>
    <scope>NUCLEOTIDE SEQUENCE</scope>
</reference>
<proteinExistence type="predicted"/>
<evidence type="ECO:0000256" key="1">
    <source>
        <dbReference type="SAM" id="SignalP"/>
    </source>
</evidence>
<sequence length="218" mass="23874">VSNVACTTIVTLLISNALSNGVVHGLYAEIHEYSSSGNYMSDTGPLLEGFILINNREKWALATKVHVMNSILNTSMNLSRGKTTALIMNIKPSITLKMTFPINIDKTSTTTCTPNRLTSKLTPSTLAIKSSTTFPNEINNVELLNDHYVRRKLLNEPSYDDDSDTNKGKTSLIDGILGLDLENEKFQKADNELSNSISFDNQILDGSGESTIDTTEVP</sequence>
<feature type="signal peptide" evidence="1">
    <location>
        <begin position="1"/>
        <end position="21"/>
    </location>
</feature>
<dbReference type="EMBL" id="CAJOBA010049831">
    <property type="protein sequence ID" value="CAF4227989.1"/>
    <property type="molecule type" value="Genomic_DNA"/>
</dbReference>
<gene>
    <name evidence="2" type="ORF">OVA965_LOCUS33991</name>
    <name evidence="3" type="ORF">TMI583_LOCUS34899</name>
</gene>
<comment type="caution">
    <text evidence="2">The sequence shown here is derived from an EMBL/GenBank/DDBJ whole genome shotgun (WGS) entry which is preliminary data.</text>
</comment>
<feature type="chain" id="PRO_5036273513" evidence="1">
    <location>
        <begin position="22"/>
        <end position="218"/>
    </location>
</feature>
<keyword evidence="1" id="KW-0732">Signal</keyword>
<feature type="non-terminal residue" evidence="2">
    <location>
        <position position="218"/>
    </location>
</feature>
<feature type="non-terminal residue" evidence="2">
    <location>
        <position position="1"/>
    </location>
</feature>
<evidence type="ECO:0000313" key="4">
    <source>
        <dbReference type="Proteomes" id="UP000677228"/>
    </source>
</evidence>
<dbReference type="AlphaFoldDB" id="A0A8S2FCX4"/>
<organism evidence="2 4">
    <name type="scientific">Didymodactylos carnosus</name>
    <dbReference type="NCBI Taxonomy" id="1234261"/>
    <lineage>
        <taxon>Eukaryota</taxon>
        <taxon>Metazoa</taxon>
        <taxon>Spiralia</taxon>
        <taxon>Gnathifera</taxon>
        <taxon>Rotifera</taxon>
        <taxon>Eurotatoria</taxon>
        <taxon>Bdelloidea</taxon>
        <taxon>Philodinida</taxon>
        <taxon>Philodinidae</taxon>
        <taxon>Didymodactylos</taxon>
    </lineage>
</organism>
<evidence type="ECO:0000313" key="2">
    <source>
        <dbReference type="EMBL" id="CAF1429663.1"/>
    </source>
</evidence>
<name>A0A8S2FCX4_9BILA</name>
<dbReference type="Proteomes" id="UP000677228">
    <property type="component" value="Unassembled WGS sequence"/>
</dbReference>